<gene>
    <name evidence="1" type="ORF">WM16_09045</name>
</gene>
<organism evidence="1 2">
    <name type="scientific">Burkholderia ubonensis</name>
    <dbReference type="NCBI Taxonomy" id="101571"/>
    <lineage>
        <taxon>Bacteria</taxon>
        <taxon>Pseudomonadati</taxon>
        <taxon>Pseudomonadota</taxon>
        <taxon>Betaproteobacteria</taxon>
        <taxon>Burkholderiales</taxon>
        <taxon>Burkholderiaceae</taxon>
        <taxon>Burkholderia</taxon>
        <taxon>Burkholderia cepacia complex</taxon>
    </lineage>
</organism>
<protein>
    <submittedName>
        <fullName evidence="1">Uncharacterized protein</fullName>
    </submittedName>
</protein>
<accession>A0A108CQI3</accession>
<evidence type="ECO:0000313" key="2">
    <source>
        <dbReference type="Proteomes" id="UP000065504"/>
    </source>
</evidence>
<dbReference type="AlphaFoldDB" id="A0A108CQI3"/>
<dbReference type="EMBL" id="LPLU01000049">
    <property type="protein sequence ID" value="KWK79088.1"/>
    <property type="molecule type" value="Genomic_DNA"/>
</dbReference>
<dbReference type="Proteomes" id="UP000065504">
    <property type="component" value="Unassembled WGS sequence"/>
</dbReference>
<comment type="caution">
    <text evidence="1">The sequence shown here is derived from an EMBL/GenBank/DDBJ whole genome shotgun (WGS) entry which is preliminary data.</text>
</comment>
<proteinExistence type="predicted"/>
<name>A0A108CQI3_9BURK</name>
<dbReference type="RefSeq" id="WP_232454164.1">
    <property type="nucleotide sequence ID" value="NZ_LPLU01000049.1"/>
</dbReference>
<reference evidence="1 2" key="1">
    <citation type="submission" date="2015-11" db="EMBL/GenBank/DDBJ databases">
        <title>Expanding the genomic diversity of Burkholderia species for the development of highly accurate diagnostics.</title>
        <authorList>
            <person name="Sahl J."/>
            <person name="Keim P."/>
            <person name="Wagner D."/>
        </authorList>
    </citation>
    <scope>NUCLEOTIDE SEQUENCE [LARGE SCALE GENOMIC DNA]</scope>
    <source>
        <strain evidence="1 2">MSMB782WGS</strain>
    </source>
</reference>
<sequence length="70" mass="7737">MNFADWIDTGATPPQRLSGDTDAAVAYLTDALGHVVYRRWTLAAVKQHYPGALQETENKARLARQPQEPG</sequence>
<evidence type="ECO:0000313" key="1">
    <source>
        <dbReference type="EMBL" id="KWK79088.1"/>
    </source>
</evidence>